<keyword evidence="4 5" id="KW-0472">Membrane</keyword>
<comment type="subcellular location">
    <subcellularLocation>
        <location evidence="1">Membrane</location>
        <topology evidence="1">Multi-pass membrane protein</topology>
    </subcellularLocation>
</comment>
<evidence type="ECO:0000259" key="6">
    <source>
        <dbReference type="Pfam" id="PF01794"/>
    </source>
</evidence>
<keyword evidence="2 5" id="KW-0812">Transmembrane</keyword>
<dbReference type="Pfam" id="PF01794">
    <property type="entry name" value="Ferric_reduct"/>
    <property type="match status" value="1"/>
</dbReference>
<accession>A0A562T7U8</accession>
<evidence type="ECO:0000313" key="7">
    <source>
        <dbReference type="EMBL" id="TWI89612.1"/>
    </source>
</evidence>
<evidence type="ECO:0000256" key="5">
    <source>
        <dbReference type="SAM" id="Phobius"/>
    </source>
</evidence>
<keyword evidence="8" id="KW-1185">Reference proteome</keyword>
<organism evidence="7 8">
    <name type="scientific">Roseibium hamelinense</name>
    <dbReference type="NCBI Taxonomy" id="150831"/>
    <lineage>
        <taxon>Bacteria</taxon>
        <taxon>Pseudomonadati</taxon>
        <taxon>Pseudomonadota</taxon>
        <taxon>Alphaproteobacteria</taxon>
        <taxon>Hyphomicrobiales</taxon>
        <taxon>Stappiaceae</taxon>
        <taxon>Roseibium</taxon>
    </lineage>
</organism>
<feature type="domain" description="Ferric oxidoreductase" evidence="6">
    <location>
        <begin position="38"/>
        <end position="149"/>
    </location>
</feature>
<dbReference type="GO" id="GO:0016020">
    <property type="term" value="C:membrane"/>
    <property type="evidence" value="ECO:0007669"/>
    <property type="project" value="UniProtKB-SubCell"/>
</dbReference>
<dbReference type="InterPro" id="IPR013130">
    <property type="entry name" value="Fe3_Rdtase_TM_dom"/>
</dbReference>
<feature type="transmembrane region" description="Helical" evidence="5">
    <location>
        <begin position="28"/>
        <end position="47"/>
    </location>
</feature>
<evidence type="ECO:0000256" key="3">
    <source>
        <dbReference type="ARBA" id="ARBA00022989"/>
    </source>
</evidence>
<dbReference type="EMBL" id="VLLF01000003">
    <property type="protein sequence ID" value="TWI89612.1"/>
    <property type="molecule type" value="Genomic_DNA"/>
</dbReference>
<evidence type="ECO:0000256" key="2">
    <source>
        <dbReference type="ARBA" id="ARBA00022692"/>
    </source>
</evidence>
<dbReference type="Proteomes" id="UP000320593">
    <property type="component" value="Unassembled WGS sequence"/>
</dbReference>
<reference evidence="7 8" key="1">
    <citation type="submission" date="2019-07" db="EMBL/GenBank/DDBJ databases">
        <title>Genomic Encyclopedia of Archaeal and Bacterial Type Strains, Phase II (KMG-II): from individual species to whole genera.</title>
        <authorList>
            <person name="Goeker M."/>
        </authorList>
    </citation>
    <scope>NUCLEOTIDE SEQUENCE [LARGE SCALE GENOMIC DNA]</scope>
    <source>
        <strain evidence="7 8">ATCC BAA-252</strain>
    </source>
</reference>
<protein>
    <submittedName>
        <fullName evidence="7">Ferric reductase like protein</fullName>
    </submittedName>
</protein>
<dbReference type="AlphaFoldDB" id="A0A562T7U8"/>
<gene>
    <name evidence="7" type="ORF">JM93_01816</name>
</gene>
<keyword evidence="3 5" id="KW-1133">Transmembrane helix</keyword>
<feature type="transmembrane region" description="Helical" evidence="5">
    <location>
        <begin position="67"/>
        <end position="88"/>
    </location>
</feature>
<evidence type="ECO:0000256" key="4">
    <source>
        <dbReference type="ARBA" id="ARBA00023136"/>
    </source>
</evidence>
<feature type="transmembrane region" description="Helical" evidence="5">
    <location>
        <begin position="108"/>
        <end position="126"/>
    </location>
</feature>
<comment type="caution">
    <text evidence="7">The sequence shown here is derived from an EMBL/GenBank/DDBJ whole genome shotgun (WGS) entry which is preliminary data.</text>
</comment>
<sequence>MVFWAAVVIASTVPVAVAAFSPLLQWRQPVYIAAGFAGIIGLVVLLYQPLLAGGYMRWLPASRARALHRWLGAGLVITVLIHVGGLWVTSPPDVVDALLFRSPTPFSVWGVTAMWAVFAAAGLAVFRKRLRLPPRVWRRIHTSLAIITVGSTITHALLIEGAMGTMSKVSLCVAVAAATLKTIVDLKIWRSPARNRA</sequence>
<evidence type="ECO:0000256" key="1">
    <source>
        <dbReference type="ARBA" id="ARBA00004141"/>
    </source>
</evidence>
<proteinExistence type="predicted"/>
<evidence type="ECO:0000313" key="8">
    <source>
        <dbReference type="Proteomes" id="UP000320593"/>
    </source>
</evidence>
<feature type="transmembrane region" description="Helical" evidence="5">
    <location>
        <begin position="138"/>
        <end position="159"/>
    </location>
</feature>
<name>A0A562T7U8_9HYPH</name>